<dbReference type="HAMAP" id="MF_01220_B">
    <property type="entry name" value="PyrH_B"/>
    <property type="match status" value="1"/>
</dbReference>
<keyword evidence="9 11" id="KW-0665">Pyrimidine biosynthesis</keyword>
<dbReference type="PANTHER" id="PTHR42833:SF4">
    <property type="entry name" value="URIDYLATE KINASE PUMPKIN, CHLOROPLASTIC"/>
    <property type="match status" value="1"/>
</dbReference>
<comment type="subunit">
    <text evidence="11">Homohexamer.</text>
</comment>
<evidence type="ECO:0000256" key="2">
    <source>
        <dbReference type="ARBA" id="ARBA00004791"/>
    </source>
</evidence>
<evidence type="ECO:0000256" key="4">
    <source>
        <dbReference type="ARBA" id="ARBA00022490"/>
    </source>
</evidence>
<comment type="catalytic activity">
    <reaction evidence="10 11">
        <text>UMP + ATP = UDP + ADP</text>
        <dbReference type="Rhea" id="RHEA:24400"/>
        <dbReference type="ChEBI" id="CHEBI:30616"/>
        <dbReference type="ChEBI" id="CHEBI:57865"/>
        <dbReference type="ChEBI" id="CHEBI:58223"/>
        <dbReference type="ChEBI" id="CHEBI:456216"/>
        <dbReference type="EC" id="2.7.4.22"/>
    </reaction>
</comment>
<comment type="subcellular location">
    <subcellularLocation>
        <location evidence="1 11">Cytoplasm</location>
    </subcellularLocation>
</comment>
<protein>
    <recommendedName>
        <fullName evidence="11">Uridylate kinase</fullName>
        <shortName evidence="11">UK</shortName>
        <ecNumber evidence="11">2.7.4.22</ecNumber>
    </recommendedName>
    <alternativeName>
        <fullName evidence="11">Uridine monophosphate kinase</fullName>
        <shortName evidence="11">UMP kinase</shortName>
        <shortName evidence="11">UMPK</shortName>
    </alternativeName>
</protein>
<organism evidence="13 14">
    <name type="scientific">Eiseniibacteriota bacterium</name>
    <dbReference type="NCBI Taxonomy" id="2212470"/>
    <lineage>
        <taxon>Bacteria</taxon>
        <taxon>Candidatus Eiseniibacteriota</taxon>
    </lineage>
</organism>
<dbReference type="SUPFAM" id="SSF53633">
    <property type="entry name" value="Carbamate kinase-like"/>
    <property type="match status" value="1"/>
</dbReference>
<keyword evidence="5 11" id="KW-0808">Transferase</keyword>
<dbReference type="AlphaFoldDB" id="A0A938BS56"/>
<evidence type="ECO:0000256" key="6">
    <source>
        <dbReference type="ARBA" id="ARBA00022741"/>
    </source>
</evidence>
<dbReference type="EC" id="2.7.4.22" evidence="11"/>
<dbReference type="EMBL" id="VGIY01000367">
    <property type="protein sequence ID" value="MBM3318466.1"/>
    <property type="molecule type" value="Genomic_DNA"/>
</dbReference>
<feature type="binding site" evidence="11">
    <location>
        <begin position="23"/>
        <end position="26"/>
    </location>
    <ligand>
        <name>ATP</name>
        <dbReference type="ChEBI" id="CHEBI:30616"/>
    </ligand>
</feature>
<proteinExistence type="inferred from homology"/>
<evidence type="ECO:0000256" key="10">
    <source>
        <dbReference type="ARBA" id="ARBA00047767"/>
    </source>
</evidence>
<dbReference type="Pfam" id="PF00696">
    <property type="entry name" value="AA_kinase"/>
    <property type="match status" value="1"/>
</dbReference>
<dbReference type="InterPro" id="IPR036393">
    <property type="entry name" value="AceGlu_kinase-like_sf"/>
</dbReference>
<evidence type="ECO:0000256" key="8">
    <source>
        <dbReference type="ARBA" id="ARBA00022840"/>
    </source>
</evidence>
<comment type="pathway">
    <text evidence="2 11">Pyrimidine metabolism; CTP biosynthesis via de novo pathway; UDP from UMP (UMPK route): step 1/1.</text>
</comment>
<evidence type="ECO:0000256" key="1">
    <source>
        <dbReference type="ARBA" id="ARBA00004496"/>
    </source>
</evidence>
<evidence type="ECO:0000256" key="9">
    <source>
        <dbReference type="ARBA" id="ARBA00022975"/>
    </source>
</evidence>
<keyword evidence="6 11" id="KW-0547">Nucleotide-binding</keyword>
<comment type="caution">
    <text evidence="11">Lacks conserved residue(s) required for the propagation of feature annotation.</text>
</comment>
<comment type="caution">
    <text evidence="13">The sequence shown here is derived from an EMBL/GenBank/DDBJ whole genome shotgun (WGS) entry which is preliminary data.</text>
</comment>
<dbReference type="PIRSF" id="PIRSF005650">
    <property type="entry name" value="Uridylate_kin"/>
    <property type="match status" value="1"/>
</dbReference>
<gene>
    <name evidence="11" type="primary">pyrH</name>
    <name evidence="13" type="ORF">FJY75_11505</name>
</gene>
<evidence type="ECO:0000256" key="5">
    <source>
        <dbReference type="ARBA" id="ARBA00022679"/>
    </source>
</evidence>
<reference evidence="13" key="1">
    <citation type="submission" date="2019-03" db="EMBL/GenBank/DDBJ databases">
        <title>Lake Tanganyika Metagenome-Assembled Genomes (MAGs).</title>
        <authorList>
            <person name="Tran P."/>
        </authorList>
    </citation>
    <scope>NUCLEOTIDE SEQUENCE</scope>
    <source>
        <strain evidence="13">M_DeepCast_400m_m2_100</strain>
    </source>
</reference>
<keyword evidence="11" id="KW-0021">Allosteric enzyme</keyword>
<feature type="binding site" evidence="11">
    <location>
        <position position="65"/>
    </location>
    <ligand>
        <name>UMP</name>
        <dbReference type="ChEBI" id="CHEBI:57865"/>
    </ligand>
</feature>
<evidence type="ECO:0000313" key="13">
    <source>
        <dbReference type="EMBL" id="MBM3318466.1"/>
    </source>
</evidence>
<feature type="binding site" evidence="11">
    <location>
        <begin position="144"/>
        <end position="151"/>
    </location>
    <ligand>
        <name>UMP</name>
        <dbReference type="ChEBI" id="CHEBI:57865"/>
    </ligand>
</feature>
<dbReference type="CDD" id="cd04254">
    <property type="entry name" value="AAK_UMPK-PyrH-Ec"/>
    <property type="match status" value="1"/>
</dbReference>
<dbReference type="GO" id="GO:0005737">
    <property type="term" value="C:cytoplasm"/>
    <property type="evidence" value="ECO:0007669"/>
    <property type="project" value="UniProtKB-SubCell"/>
</dbReference>
<dbReference type="PANTHER" id="PTHR42833">
    <property type="entry name" value="URIDYLATE KINASE"/>
    <property type="match status" value="1"/>
</dbReference>
<dbReference type="GO" id="GO:0005524">
    <property type="term" value="F:ATP binding"/>
    <property type="evidence" value="ECO:0007669"/>
    <property type="project" value="UniProtKB-KW"/>
</dbReference>
<sequence>MARGARQPAAPGAHRRPRRVLLKLSGEMIGGSSGAGFAAEGLSLLADQIAGARGAGAEIAVMIGGGNLVRGTRAGFLPRAEADGIGMLGTLMNALALRAALESRETPAAVLSAFAVPRFADLYRPELGRALLAEGRVLLLAGGTGQTHLTTDTAAALRALELHCTLLIKATKVDGVYSADPAREPGARRFASLSYEEVLARRLAVMDLTAITLCMENGLPLVVLNATTPGSVARYLRSGRGGTRVGAVARRAPRRRA</sequence>
<feature type="region of interest" description="Involved in allosteric activation by GTP" evidence="11">
    <location>
        <begin position="31"/>
        <end position="36"/>
    </location>
</feature>
<feature type="binding site" evidence="11">
    <location>
        <position position="66"/>
    </location>
    <ligand>
        <name>ATP</name>
        <dbReference type="ChEBI" id="CHEBI:30616"/>
    </ligand>
</feature>
<feature type="binding site" evidence="11">
    <location>
        <position position="171"/>
    </location>
    <ligand>
        <name>ATP</name>
        <dbReference type="ChEBI" id="CHEBI:30616"/>
    </ligand>
</feature>
<keyword evidence="8 11" id="KW-0067">ATP-binding</keyword>
<dbReference type="InterPro" id="IPR015963">
    <property type="entry name" value="Uridylate_kinase_bac"/>
</dbReference>
<evidence type="ECO:0000259" key="12">
    <source>
        <dbReference type="Pfam" id="PF00696"/>
    </source>
</evidence>
<dbReference type="GO" id="GO:0006225">
    <property type="term" value="P:UDP biosynthetic process"/>
    <property type="evidence" value="ECO:0007669"/>
    <property type="project" value="TreeGrafter"/>
</dbReference>
<accession>A0A938BS56</accession>
<comment type="function">
    <text evidence="11">Catalyzes the reversible phosphorylation of UMP to UDP.</text>
</comment>
<dbReference type="Gene3D" id="3.40.1160.10">
    <property type="entry name" value="Acetylglutamate kinase-like"/>
    <property type="match status" value="1"/>
</dbReference>
<evidence type="ECO:0000256" key="7">
    <source>
        <dbReference type="ARBA" id="ARBA00022777"/>
    </source>
</evidence>
<keyword evidence="7 11" id="KW-0418">Kinase</keyword>
<dbReference type="Proteomes" id="UP000748308">
    <property type="component" value="Unassembled WGS sequence"/>
</dbReference>
<name>A0A938BS56_UNCEI</name>
<evidence type="ECO:0000313" key="14">
    <source>
        <dbReference type="Proteomes" id="UP000748308"/>
    </source>
</evidence>
<comment type="similarity">
    <text evidence="3 11">Belongs to the UMP kinase family.</text>
</comment>
<evidence type="ECO:0000256" key="3">
    <source>
        <dbReference type="ARBA" id="ARBA00007614"/>
    </source>
</evidence>
<dbReference type="InterPro" id="IPR001048">
    <property type="entry name" value="Asp/Glu/Uridylate_kinase"/>
</dbReference>
<feature type="binding site" evidence="11">
    <location>
        <position position="83"/>
    </location>
    <ligand>
        <name>UMP</name>
        <dbReference type="ChEBI" id="CHEBI:57865"/>
    </ligand>
</feature>
<feature type="binding site" evidence="11">
    <location>
        <position position="70"/>
    </location>
    <ligand>
        <name>ATP</name>
        <dbReference type="ChEBI" id="CHEBI:30616"/>
    </ligand>
</feature>
<evidence type="ECO:0000256" key="11">
    <source>
        <dbReference type="HAMAP-Rule" id="MF_01220"/>
    </source>
</evidence>
<feature type="binding site" evidence="11">
    <location>
        <position position="180"/>
    </location>
    <ligand>
        <name>ATP</name>
        <dbReference type="ChEBI" id="CHEBI:30616"/>
    </ligand>
</feature>
<comment type="activity regulation">
    <text evidence="11">Allosterically activated by GTP. Inhibited by UTP.</text>
</comment>
<feature type="binding site" evidence="11">
    <location>
        <position position="177"/>
    </location>
    <ligand>
        <name>ATP</name>
        <dbReference type="ChEBI" id="CHEBI:30616"/>
    </ligand>
</feature>
<dbReference type="GO" id="GO:0044210">
    <property type="term" value="P:'de novo' CTP biosynthetic process"/>
    <property type="evidence" value="ECO:0007669"/>
    <property type="project" value="UniProtKB-UniRule"/>
</dbReference>
<dbReference type="InterPro" id="IPR011817">
    <property type="entry name" value="Uridylate_kinase"/>
</dbReference>
<keyword evidence="4 11" id="KW-0963">Cytoplasm</keyword>
<dbReference type="GO" id="GO:0033862">
    <property type="term" value="F:UMP kinase activity"/>
    <property type="evidence" value="ECO:0007669"/>
    <property type="project" value="UniProtKB-EC"/>
</dbReference>
<feature type="domain" description="Aspartate/glutamate/uridylate kinase" evidence="12">
    <location>
        <begin position="19"/>
        <end position="225"/>
    </location>
</feature>